<feature type="compositionally biased region" description="Basic and acidic residues" evidence="4">
    <location>
        <begin position="37"/>
        <end position="56"/>
    </location>
</feature>
<evidence type="ECO:0000313" key="5">
    <source>
        <dbReference type="EMBL" id="QDS76974.1"/>
    </source>
</evidence>
<evidence type="ECO:0000256" key="2">
    <source>
        <dbReference type="ARBA" id="ARBA00022737"/>
    </source>
</evidence>
<feature type="repeat" description="WD" evidence="3">
    <location>
        <begin position="444"/>
        <end position="467"/>
    </location>
</feature>
<dbReference type="SUPFAM" id="SSF50978">
    <property type="entry name" value="WD40 repeat-like"/>
    <property type="match status" value="1"/>
</dbReference>
<dbReference type="InterPro" id="IPR001680">
    <property type="entry name" value="WD40_rpt"/>
</dbReference>
<dbReference type="OrthoDB" id="128867at2759"/>
<keyword evidence="1 3" id="KW-0853">WD repeat</keyword>
<feature type="region of interest" description="Disordered" evidence="4">
    <location>
        <begin position="27"/>
        <end position="58"/>
    </location>
</feature>
<dbReference type="EMBL" id="CP042200">
    <property type="protein sequence ID" value="QDS76974.1"/>
    <property type="molecule type" value="Genomic_DNA"/>
</dbReference>
<dbReference type="Proteomes" id="UP000316270">
    <property type="component" value="Chromosome 16"/>
</dbReference>
<evidence type="ECO:0000256" key="1">
    <source>
        <dbReference type="ARBA" id="ARBA00022574"/>
    </source>
</evidence>
<evidence type="ECO:0000256" key="4">
    <source>
        <dbReference type="SAM" id="MobiDB-lite"/>
    </source>
</evidence>
<dbReference type="InterPro" id="IPR015943">
    <property type="entry name" value="WD40/YVTN_repeat-like_dom_sf"/>
</dbReference>
<accession>A0A517LMY1</accession>
<dbReference type="PANTHER" id="PTHR44472:SF1">
    <property type="entry name" value="DDB1 AND CUL4 ASSOCIATED FACTOR 4"/>
    <property type="match status" value="1"/>
</dbReference>
<keyword evidence="2" id="KW-0677">Repeat</keyword>
<dbReference type="InterPro" id="IPR052254">
    <property type="entry name" value="CUL4-DDB1_E3_ligase_receptor"/>
</dbReference>
<organism evidence="5 6">
    <name type="scientific">Venturia effusa</name>
    <dbReference type="NCBI Taxonomy" id="50376"/>
    <lineage>
        <taxon>Eukaryota</taxon>
        <taxon>Fungi</taxon>
        <taxon>Dikarya</taxon>
        <taxon>Ascomycota</taxon>
        <taxon>Pezizomycotina</taxon>
        <taxon>Dothideomycetes</taxon>
        <taxon>Pleosporomycetidae</taxon>
        <taxon>Venturiales</taxon>
        <taxon>Venturiaceae</taxon>
        <taxon>Venturia</taxon>
    </lineage>
</organism>
<dbReference type="AlphaFoldDB" id="A0A517LMY1"/>
<sequence length="515" mass="57075">MNRGYIPGFYFDEEKQKYFKIQKTQHAPEGAKYSYDNYKKEEEAKSKRKREQVDEKRRKRQLLAKAPILWNPLATGIGARSETGLKRSSEVLDIRSQAFVQGLERRVLLDSDDLRLASYPSNASSMSESVRARHTPKTEISCFDYDSATQGIIFGTKHNAWKGPEASLSSILPRKESSTSKPDYKSCVPVHIMAFPSEISSITLTSHRSMTATSLGSRSSPDIYITNLVSPTDAQRTQTLDRPPSVRMKPHKPTTIWCSASFPGSSSANPDTIALGTCKDSGILLLDSHNGSWRIHQAYRCKADVLAISWLSPQIITGGLRSGGVMIWDCRSHAGVQRFSHPSTITGIKSVNNGHGVVVAGLMNEMCLYDMRMLSEGRTKLGTNYGNWVLDDEGGWGGGDTGRNVTGRAPYKQGITCTRPVVRFNYRNDFLLPLGMDVSQELGLVAAGEEDGNVGVWSLRSGERLRTLETRPKPFNTVAVALTPKHVKCLRFVQDKTGPPRLMGTSGPKIIEWAW</sequence>
<dbReference type="STRING" id="50376.A0A517LMY1"/>
<protein>
    <submittedName>
        <fullName evidence="5">Uncharacterized protein</fullName>
    </submittedName>
</protein>
<name>A0A517LMY1_9PEZI</name>
<dbReference type="InterPro" id="IPR036322">
    <property type="entry name" value="WD40_repeat_dom_sf"/>
</dbReference>
<dbReference type="PROSITE" id="PS50082">
    <property type="entry name" value="WD_REPEATS_2"/>
    <property type="match status" value="1"/>
</dbReference>
<gene>
    <name evidence="5" type="ORF">FKW77_005580</name>
</gene>
<reference evidence="5 6" key="1">
    <citation type="submission" date="2019-07" db="EMBL/GenBank/DDBJ databases">
        <title>Finished genome of Venturia effusa.</title>
        <authorList>
            <person name="Young C.A."/>
            <person name="Cox M.P."/>
            <person name="Ganley A.R.D."/>
            <person name="David W.J."/>
        </authorList>
    </citation>
    <scope>NUCLEOTIDE SEQUENCE [LARGE SCALE GENOMIC DNA]</scope>
    <source>
        <strain evidence="6">albino</strain>
    </source>
</reference>
<dbReference type="GO" id="GO:0080008">
    <property type="term" value="C:Cul4-RING E3 ubiquitin ligase complex"/>
    <property type="evidence" value="ECO:0007669"/>
    <property type="project" value="TreeGrafter"/>
</dbReference>
<evidence type="ECO:0000313" key="6">
    <source>
        <dbReference type="Proteomes" id="UP000316270"/>
    </source>
</evidence>
<dbReference type="PANTHER" id="PTHR44472">
    <property type="entry name" value="DDB1- AND CUL4-ASSOCIATED FACTOR 4-RELATED"/>
    <property type="match status" value="1"/>
</dbReference>
<evidence type="ECO:0000256" key="3">
    <source>
        <dbReference type="PROSITE-ProRule" id="PRU00221"/>
    </source>
</evidence>
<dbReference type="Gene3D" id="2.130.10.10">
    <property type="entry name" value="YVTN repeat-like/Quinoprotein amine dehydrogenase"/>
    <property type="match status" value="1"/>
</dbReference>
<keyword evidence="6" id="KW-1185">Reference proteome</keyword>
<proteinExistence type="predicted"/>